<reference evidence="1" key="1">
    <citation type="submission" date="2023-10" db="EMBL/GenBank/DDBJ databases">
        <authorList>
            <person name="Rodriguez Cubillos JULIANA M."/>
            <person name="De Vega J."/>
        </authorList>
    </citation>
    <scope>NUCLEOTIDE SEQUENCE</scope>
</reference>
<evidence type="ECO:0000313" key="2">
    <source>
        <dbReference type="Proteomes" id="UP001177021"/>
    </source>
</evidence>
<evidence type="ECO:0000313" key="1">
    <source>
        <dbReference type="EMBL" id="CAJ2641093.1"/>
    </source>
</evidence>
<proteinExistence type="predicted"/>
<accession>A0ACB0JBP8</accession>
<dbReference type="EMBL" id="CASHSV030000024">
    <property type="protein sequence ID" value="CAJ2641093.1"/>
    <property type="molecule type" value="Genomic_DNA"/>
</dbReference>
<sequence>MVIIASLSVWFDSKCVDLSKQEAYFLSWITATSKLEQEAQSVSGGTLGYPKPLVDSFNLIAAVQHILL</sequence>
<protein>
    <submittedName>
        <fullName evidence="1">Uncharacterized protein</fullName>
    </submittedName>
</protein>
<name>A0ACB0JBP8_TRIPR</name>
<keyword evidence="2" id="KW-1185">Reference proteome</keyword>
<comment type="caution">
    <text evidence="1">The sequence shown here is derived from an EMBL/GenBank/DDBJ whole genome shotgun (WGS) entry which is preliminary data.</text>
</comment>
<dbReference type="Proteomes" id="UP001177021">
    <property type="component" value="Unassembled WGS sequence"/>
</dbReference>
<gene>
    <name evidence="1" type="ORF">MILVUS5_LOCUS10823</name>
</gene>
<organism evidence="1 2">
    <name type="scientific">Trifolium pratense</name>
    <name type="common">Red clover</name>
    <dbReference type="NCBI Taxonomy" id="57577"/>
    <lineage>
        <taxon>Eukaryota</taxon>
        <taxon>Viridiplantae</taxon>
        <taxon>Streptophyta</taxon>
        <taxon>Embryophyta</taxon>
        <taxon>Tracheophyta</taxon>
        <taxon>Spermatophyta</taxon>
        <taxon>Magnoliopsida</taxon>
        <taxon>eudicotyledons</taxon>
        <taxon>Gunneridae</taxon>
        <taxon>Pentapetalae</taxon>
        <taxon>rosids</taxon>
        <taxon>fabids</taxon>
        <taxon>Fabales</taxon>
        <taxon>Fabaceae</taxon>
        <taxon>Papilionoideae</taxon>
        <taxon>50 kb inversion clade</taxon>
        <taxon>NPAAA clade</taxon>
        <taxon>Hologalegina</taxon>
        <taxon>IRL clade</taxon>
        <taxon>Trifolieae</taxon>
        <taxon>Trifolium</taxon>
    </lineage>
</organism>